<dbReference type="EMBL" id="FRAP01000006">
    <property type="protein sequence ID" value="SHK41494.1"/>
    <property type="molecule type" value="Genomic_DNA"/>
</dbReference>
<dbReference type="InterPro" id="IPR036291">
    <property type="entry name" value="NAD(P)-bd_dom_sf"/>
</dbReference>
<dbReference type="InterPro" id="IPR051122">
    <property type="entry name" value="SDR_DHRS6-like"/>
</dbReference>
<gene>
    <name evidence="3" type="ORF">SAMN05443637_10617</name>
</gene>
<dbReference type="STRING" id="1848.SAMN05443637_10617"/>
<dbReference type="RefSeq" id="WP_073456632.1">
    <property type="nucleotide sequence ID" value="NZ_FRAP01000006.1"/>
</dbReference>
<organism evidence="3 4">
    <name type="scientific">Pseudonocardia thermophila</name>
    <dbReference type="NCBI Taxonomy" id="1848"/>
    <lineage>
        <taxon>Bacteria</taxon>
        <taxon>Bacillati</taxon>
        <taxon>Actinomycetota</taxon>
        <taxon>Actinomycetes</taxon>
        <taxon>Pseudonocardiales</taxon>
        <taxon>Pseudonocardiaceae</taxon>
        <taxon>Pseudonocardia</taxon>
    </lineage>
</organism>
<evidence type="ECO:0000313" key="3">
    <source>
        <dbReference type="EMBL" id="SHK41494.1"/>
    </source>
</evidence>
<sequence length="239" mass="24843">MTGLADARVVIIGGTSGIGLATARAAVDAGARVVVGGRDPDRLEKAIRELGPAAEGHRVDAASEVEIEAFLRRLGTLDHLLVTPSRLVPAPVVDASTDQVRPALDLRFWAAFHASRYAAPHMSATGSITLLSGIAATRPIPEEAVGGASCAAVEALMRSLVTELAPIRCNVLSPGYVDTPLLDDFFGPARDSRVAAISAALPGRRIGTPAEIADAALFLMRNGYMNGHVLTIDGAHTLV</sequence>
<evidence type="ECO:0000256" key="2">
    <source>
        <dbReference type="ARBA" id="ARBA00023002"/>
    </source>
</evidence>
<name>A0A1M6S9P0_PSETH</name>
<comment type="similarity">
    <text evidence="1">Belongs to the short-chain dehydrogenases/reductases (SDR) family.</text>
</comment>
<accession>A0A1M6S9P0</accession>
<dbReference type="AlphaFoldDB" id="A0A1M6S9P0"/>
<dbReference type="SUPFAM" id="SSF51735">
    <property type="entry name" value="NAD(P)-binding Rossmann-fold domains"/>
    <property type="match status" value="1"/>
</dbReference>
<keyword evidence="2" id="KW-0560">Oxidoreductase</keyword>
<dbReference type="Proteomes" id="UP000184363">
    <property type="component" value="Unassembled WGS sequence"/>
</dbReference>
<keyword evidence="4" id="KW-1185">Reference proteome</keyword>
<dbReference type="PANTHER" id="PTHR43477:SF1">
    <property type="entry name" value="DIHYDROANTICAPSIN 7-DEHYDROGENASE"/>
    <property type="match status" value="1"/>
</dbReference>
<dbReference type="CDD" id="cd05233">
    <property type="entry name" value="SDR_c"/>
    <property type="match status" value="1"/>
</dbReference>
<dbReference type="OrthoDB" id="9806974at2"/>
<dbReference type="Gene3D" id="3.40.50.720">
    <property type="entry name" value="NAD(P)-binding Rossmann-like Domain"/>
    <property type="match status" value="1"/>
</dbReference>
<dbReference type="GO" id="GO:0016491">
    <property type="term" value="F:oxidoreductase activity"/>
    <property type="evidence" value="ECO:0007669"/>
    <property type="project" value="UniProtKB-KW"/>
</dbReference>
<dbReference type="Pfam" id="PF13561">
    <property type="entry name" value="adh_short_C2"/>
    <property type="match status" value="1"/>
</dbReference>
<evidence type="ECO:0000313" key="4">
    <source>
        <dbReference type="Proteomes" id="UP000184363"/>
    </source>
</evidence>
<reference evidence="3 4" key="1">
    <citation type="submission" date="2016-11" db="EMBL/GenBank/DDBJ databases">
        <authorList>
            <person name="Jaros S."/>
            <person name="Januszkiewicz K."/>
            <person name="Wedrychowicz H."/>
        </authorList>
    </citation>
    <scope>NUCLEOTIDE SEQUENCE [LARGE SCALE GENOMIC DNA]</scope>
    <source>
        <strain evidence="3 4">DSM 43832</strain>
    </source>
</reference>
<dbReference type="PRINTS" id="PR00081">
    <property type="entry name" value="GDHRDH"/>
</dbReference>
<evidence type="ECO:0000256" key="1">
    <source>
        <dbReference type="ARBA" id="ARBA00006484"/>
    </source>
</evidence>
<dbReference type="InterPro" id="IPR002347">
    <property type="entry name" value="SDR_fam"/>
</dbReference>
<dbReference type="PANTHER" id="PTHR43477">
    <property type="entry name" value="DIHYDROANTICAPSIN 7-DEHYDROGENASE"/>
    <property type="match status" value="1"/>
</dbReference>
<protein>
    <submittedName>
        <fullName evidence="3">NAD(P)-dependent dehydrogenase, short-chain alcohol dehydrogenase family</fullName>
    </submittedName>
</protein>
<proteinExistence type="inferred from homology"/>